<organism evidence="1 2">
    <name type="scientific">Parabacteroides distasonis</name>
    <dbReference type="NCBI Taxonomy" id="823"/>
    <lineage>
        <taxon>Bacteria</taxon>
        <taxon>Pseudomonadati</taxon>
        <taxon>Bacteroidota</taxon>
        <taxon>Bacteroidia</taxon>
        <taxon>Bacteroidales</taxon>
        <taxon>Tannerellaceae</taxon>
        <taxon>Parabacteroides</taxon>
    </lineage>
</organism>
<name>A0A173V5T6_PARDI</name>
<reference evidence="1 2" key="1">
    <citation type="submission" date="2015-09" db="EMBL/GenBank/DDBJ databases">
        <authorList>
            <consortium name="Pathogen Informatics"/>
        </authorList>
    </citation>
    <scope>NUCLEOTIDE SEQUENCE [LARGE SCALE GENOMIC DNA]</scope>
    <source>
        <strain evidence="1 2">2789STDY5608872</strain>
    </source>
</reference>
<dbReference type="RefSeq" id="WP_157355037.1">
    <property type="nucleotide sequence ID" value="NZ_CYXP01000006.1"/>
</dbReference>
<evidence type="ECO:0000313" key="2">
    <source>
        <dbReference type="Proteomes" id="UP000095591"/>
    </source>
</evidence>
<proteinExistence type="predicted"/>
<sequence length="58" mass="7185">MKRKNKKQKFQTVRIRLDKRMLTEKDVIRIIQRELIDPKDEIDRIVAESVRQFELEYP</sequence>
<evidence type="ECO:0000313" key="1">
    <source>
        <dbReference type="EMBL" id="CUN22404.1"/>
    </source>
</evidence>
<accession>A0A173V5T6</accession>
<dbReference type="EMBL" id="CYXP01000006">
    <property type="protein sequence ID" value="CUN22404.1"/>
    <property type="molecule type" value="Genomic_DNA"/>
</dbReference>
<dbReference type="AlphaFoldDB" id="A0A173V5T6"/>
<gene>
    <name evidence="1" type="ORF">ERS852429_02646</name>
</gene>
<protein>
    <submittedName>
        <fullName evidence="1">Uncharacterized protein</fullName>
    </submittedName>
</protein>
<dbReference type="Proteomes" id="UP000095591">
    <property type="component" value="Unassembled WGS sequence"/>
</dbReference>